<evidence type="ECO:0000313" key="7">
    <source>
        <dbReference type="Proteomes" id="UP000034607"/>
    </source>
</evidence>
<dbReference type="Proteomes" id="UP000034607">
    <property type="component" value="Unassembled WGS sequence"/>
</dbReference>
<reference evidence="6 7" key="1">
    <citation type="journal article" date="2015" name="Nature">
        <title>rRNA introns, odd ribosomes, and small enigmatic genomes across a large radiation of phyla.</title>
        <authorList>
            <person name="Brown C.T."/>
            <person name="Hug L.A."/>
            <person name="Thomas B.C."/>
            <person name="Sharon I."/>
            <person name="Castelle C.J."/>
            <person name="Singh A."/>
            <person name="Wilkins M.J."/>
            <person name="Williams K.H."/>
            <person name="Banfield J.F."/>
        </authorList>
    </citation>
    <scope>NUCLEOTIDE SEQUENCE [LARGE SCALE GENOMIC DNA]</scope>
</reference>
<sequence>MYKKFRFTLRFLVALMKKNRFALSFGLILAIVISWLLPKLLPLTNRFGHTRHIGLIGRYTITDLPKDILQRVSLGLTTLDASGSASPALATGWQATDSGKTYIFDIDTSLHWQNGEPVKSQDIKYNFRDAEIVYPDSGHLVIKLDDSFSPLPSVVSRPVLKSTGFLALLSRPRLVGVGSYQIGSYRKNGSLLTTLTLFPVKPRSNLPNLVYHFFPSAQIARTAFKMGLVDELNHLTDVGDLASWPNLTLDSNPLFDRFIGVFFNTDDPFLSGTSGKNFRLALSYAIDKNRWPHRAFGPIPPSSWAYNPDVKKYDFDLDRAKDLLSKVEKLPDKFTLTTVPIYAGLAEQLKSDWSGLGLQVSISISPEIPNQFQALLIAQAIPSDPDQYHLWHSTAEVTNLTRLKNPRIDKLLEDGRTTMEQNSRKIIYSDFQKFLVEESPAIFLYYPDTFTVSRTP</sequence>
<comment type="caution">
    <text evidence="6">The sequence shown here is derived from an EMBL/GenBank/DDBJ whole genome shotgun (WGS) entry which is preliminary data.</text>
</comment>
<dbReference type="Gene3D" id="3.10.105.10">
    <property type="entry name" value="Dipeptide-binding Protein, Domain 3"/>
    <property type="match status" value="1"/>
</dbReference>
<evidence type="ECO:0000256" key="2">
    <source>
        <dbReference type="ARBA" id="ARBA00022448"/>
    </source>
</evidence>
<evidence type="ECO:0000313" key="6">
    <source>
        <dbReference type="EMBL" id="KKU56477.1"/>
    </source>
</evidence>
<dbReference type="GO" id="GO:0042597">
    <property type="term" value="C:periplasmic space"/>
    <property type="evidence" value="ECO:0007669"/>
    <property type="project" value="UniProtKB-ARBA"/>
</dbReference>
<dbReference type="PIRSF" id="PIRSF002741">
    <property type="entry name" value="MppA"/>
    <property type="match status" value="1"/>
</dbReference>
<dbReference type="Gene3D" id="3.40.190.10">
    <property type="entry name" value="Periplasmic binding protein-like II"/>
    <property type="match status" value="1"/>
</dbReference>
<organism evidence="6 7">
    <name type="scientific">Candidatus Amesbacteria bacterium GW2011_GWA2_47_11</name>
    <dbReference type="NCBI Taxonomy" id="1618357"/>
    <lineage>
        <taxon>Bacteria</taxon>
        <taxon>Candidatus Amesiibacteriota</taxon>
    </lineage>
</organism>
<accession>A0A0G1RHC9</accession>
<dbReference type="AlphaFoldDB" id="A0A0G1RHC9"/>
<dbReference type="Pfam" id="PF00496">
    <property type="entry name" value="SBP_bac_5"/>
    <property type="match status" value="1"/>
</dbReference>
<keyword evidence="2" id="KW-0813">Transport</keyword>
<comment type="similarity">
    <text evidence="1">Belongs to the bacterial solute-binding protein 5 family.</text>
</comment>
<keyword evidence="3" id="KW-0732">Signal</keyword>
<dbReference type="GO" id="GO:0043190">
    <property type="term" value="C:ATP-binding cassette (ABC) transporter complex"/>
    <property type="evidence" value="ECO:0007669"/>
    <property type="project" value="InterPro"/>
</dbReference>
<evidence type="ECO:0000256" key="1">
    <source>
        <dbReference type="ARBA" id="ARBA00005695"/>
    </source>
</evidence>
<dbReference type="GO" id="GO:1904680">
    <property type="term" value="F:peptide transmembrane transporter activity"/>
    <property type="evidence" value="ECO:0007669"/>
    <property type="project" value="TreeGrafter"/>
</dbReference>
<dbReference type="Gene3D" id="3.90.76.10">
    <property type="entry name" value="Dipeptide-binding Protein, Domain 1"/>
    <property type="match status" value="2"/>
</dbReference>
<dbReference type="InterPro" id="IPR000914">
    <property type="entry name" value="SBP_5_dom"/>
</dbReference>
<evidence type="ECO:0000256" key="3">
    <source>
        <dbReference type="ARBA" id="ARBA00022729"/>
    </source>
</evidence>
<keyword evidence="4" id="KW-1133">Transmembrane helix</keyword>
<keyword evidence="4" id="KW-0472">Membrane</keyword>
<dbReference type="CDD" id="cd00995">
    <property type="entry name" value="PBP2_NikA_DppA_OppA_like"/>
    <property type="match status" value="1"/>
</dbReference>
<proteinExistence type="inferred from homology"/>
<dbReference type="PANTHER" id="PTHR30290:SF9">
    <property type="entry name" value="OLIGOPEPTIDE-BINDING PROTEIN APPA"/>
    <property type="match status" value="1"/>
</dbReference>
<protein>
    <submittedName>
        <fullName evidence="6">Extracellular solute-binding protein family 5</fullName>
    </submittedName>
</protein>
<dbReference type="PANTHER" id="PTHR30290">
    <property type="entry name" value="PERIPLASMIC BINDING COMPONENT OF ABC TRANSPORTER"/>
    <property type="match status" value="1"/>
</dbReference>
<dbReference type="InterPro" id="IPR030678">
    <property type="entry name" value="Peptide/Ni-bd"/>
</dbReference>
<gene>
    <name evidence="6" type="ORF">UX78_C0007G0003</name>
</gene>
<feature type="transmembrane region" description="Helical" evidence="4">
    <location>
        <begin position="21"/>
        <end position="37"/>
    </location>
</feature>
<name>A0A0G1RHC9_9BACT</name>
<evidence type="ECO:0000259" key="5">
    <source>
        <dbReference type="Pfam" id="PF00496"/>
    </source>
</evidence>
<feature type="domain" description="Solute-binding protein family 5" evidence="5">
    <location>
        <begin position="86"/>
        <end position="366"/>
    </location>
</feature>
<dbReference type="SUPFAM" id="SSF53850">
    <property type="entry name" value="Periplasmic binding protein-like II"/>
    <property type="match status" value="1"/>
</dbReference>
<keyword evidence="4" id="KW-0812">Transmembrane</keyword>
<dbReference type="InterPro" id="IPR039424">
    <property type="entry name" value="SBP_5"/>
</dbReference>
<dbReference type="EMBL" id="LCNM01000007">
    <property type="protein sequence ID" value="KKU56477.1"/>
    <property type="molecule type" value="Genomic_DNA"/>
</dbReference>
<evidence type="ECO:0000256" key="4">
    <source>
        <dbReference type="SAM" id="Phobius"/>
    </source>
</evidence>
<dbReference type="GO" id="GO:0015833">
    <property type="term" value="P:peptide transport"/>
    <property type="evidence" value="ECO:0007669"/>
    <property type="project" value="TreeGrafter"/>
</dbReference>